<dbReference type="CDD" id="cd06460">
    <property type="entry name" value="M32_Taq"/>
    <property type="match status" value="1"/>
</dbReference>
<dbReference type="GO" id="GO:0004181">
    <property type="term" value="F:metallocarboxypeptidase activity"/>
    <property type="evidence" value="ECO:0007669"/>
    <property type="project" value="InterPro"/>
</dbReference>
<dbReference type="EMBL" id="BMAR01000034">
    <property type="protein sequence ID" value="GFR49967.1"/>
    <property type="molecule type" value="Genomic_DNA"/>
</dbReference>
<keyword evidence="1" id="KW-0732">Signal</keyword>
<dbReference type="Pfam" id="PF02074">
    <property type="entry name" value="Peptidase_M32"/>
    <property type="match status" value="1"/>
</dbReference>
<feature type="chain" id="PRO_5042036568" description="Carboxypeptidase" evidence="1">
    <location>
        <begin position="24"/>
        <end position="617"/>
    </location>
</feature>
<proteinExistence type="predicted"/>
<evidence type="ECO:0000313" key="2">
    <source>
        <dbReference type="EMBL" id="GFR49967.1"/>
    </source>
</evidence>
<dbReference type="InterPro" id="IPR001333">
    <property type="entry name" value="Peptidase_M32_Taq"/>
</dbReference>
<dbReference type="SUPFAM" id="SSF55486">
    <property type="entry name" value="Metalloproteases ('zincins'), catalytic domain"/>
    <property type="match status" value="1"/>
</dbReference>
<dbReference type="PROSITE" id="PS52034">
    <property type="entry name" value="PEPTIDASE_M32"/>
    <property type="match status" value="1"/>
</dbReference>
<protein>
    <recommendedName>
        <fullName evidence="4">Carboxypeptidase</fullName>
    </recommendedName>
</protein>
<dbReference type="PRINTS" id="PR00998">
    <property type="entry name" value="CRBOXYPTASET"/>
</dbReference>
<feature type="signal peptide" evidence="1">
    <location>
        <begin position="1"/>
        <end position="23"/>
    </location>
</feature>
<accession>A0AAD3DZ97</accession>
<dbReference type="GO" id="GO:0006508">
    <property type="term" value="P:proteolysis"/>
    <property type="evidence" value="ECO:0007669"/>
    <property type="project" value="InterPro"/>
</dbReference>
<evidence type="ECO:0000256" key="1">
    <source>
        <dbReference type="SAM" id="SignalP"/>
    </source>
</evidence>
<dbReference type="PANTHER" id="PTHR34217">
    <property type="entry name" value="METAL-DEPENDENT CARBOXYPEPTIDASE"/>
    <property type="match status" value="1"/>
</dbReference>
<name>A0AAD3DZ97_9CHLO</name>
<dbReference type="Gene3D" id="1.10.1370.30">
    <property type="match status" value="1"/>
</dbReference>
<dbReference type="PANTHER" id="PTHR34217:SF1">
    <property type="entry name" value="CARBOXYPEPTIDASE 1"/>
    <property type="match status" value="1"/>
</dbReference>
<keyword evidence="3" id="KW-1185">Reference proteome</keyword>
<reference evidence="2 3" key="1">
    <citation type="journal article" date="2021" name="Sci. Rep.">
        <title>Genome sequencing of the multicellular alga Astrephomene provides insights into convergent evolution of germ-soma differentiation.</title>
        <authorList>
            <person name="Yamashita S."/>
            <person name="Yamamoto K."/>
            <person name="Matsuzaki R."/>
            <person name="Suzuki S."/>
            <person name="Yamaguchi H."/>
            <person name="Hirooka S."/>
            <person name="Minakuchi Y."/>
            <person name="Miyagishima S."/>
            <person name="Kawachi M."/>
            <person name="Toyoda A."/>
            <person name="Nozaki H."/>
        </authorList>
    </citation>
    <scope>NUCLEOTIDE SEQUENCE [LARGE SCALE GENOMIC DNA]</scope>
    <source>
        <strain evidence="2 3">NIES-4017</strain>
    </source>
</reference>
<dbReference type="AlphaFoldDB" id="A0AAD3DZ97"/>
<feature type="non-terminal residue" evidence="2">
    <location>
        <position position="617"/>
    </location>
</feature>
<gene>
    <name evidence="2" type="ORF">Agub_g12106</name>
</gene>
<dbReference type="Proteomes" id="UP001054857">
    <property type="component" value="Unassembled WGS sequence"/>
</dbReference>
<sequence>AFSSHYYSSAFLVTATFLMFASALQRCSSARHILFSRQARGLRTSAASSLQRTPGLSHSTSPLHGLNNYKLAFPTTRAPRNHLPVPLTAARMAATSAAAAAAAAPSDVPQEPAQAYEALCGRLRELSALNGISGLLDWDEMVMMPAGSADSRGAQKAALAGVMYDKQTDPQLGALLAVLRAAPKGSLDEVQSSVVRDAHKEYVKATALPKELAQRIARLKTDAYAAWVEARKSADFSLFAPFLQQWVDISKEKARLIDPCRPAYDVLLDDYEKGLTSARLDEVFSEVRAGLVPLIADIKSRGRNIDCSWMEGEYDTAVQAELCNKIALDLGFDTSKGRLDVSVHPFTGGAHPTDVRMTTRFKKEDVTEGVSGAIHETGHALYEQGRPASPAWADLPVSSALSMGVHESQSLLWERMVGLGRPFATYLLPLLRERFPDRFPPAVTPEQLYESQNTIREPSLIRVESDEVTYPLHIILRYELEAALMEGRLAVEQVPAEWNRRMSDYLGACPPDDAKGCLQDVHWCMGAFGYFPTYTLGAMYATQLYDAAAKDIPDLVDKIAAGDFKPLKSWLNANVHALGSLPASGDELMVAVTGAPLQPGVFLNYLRGKYGELYGIA</sequence>
<organism evidence="2 3">
    <name type="scientific">Astrephomene gubernaculifera</name>
    <dbReference type="NCBI Taxonomy" id="47775"/>
    <lineage>
        <taxon>Eukaryota</taxon>
        <taxon>Viridiplantae</taxon>
        <taxon>Chlorophyta</taxon>
        <taxon>core chlorophytes</taxon>
        <taxon>Chlorophyceae</taxon>
        <taxon>CS clade</taxon>
        <taxon>Chlamydomonadales</taxon>
        <taxon>Astrephomenaceae</taxon>
        <taxon>Astrephomene</taxon>
    </lineage>
</organism>
<evidence type="ECO:0000313" key="3">
    <source>
        <dbReference type="Proteomes" id="UP001054857"/>
    </source>
</evidence>
<comment type="caution">
    <text evidence="2">The sequence shown here is derived from an EMBL/GenBank/DDBJ whole genome shotgun (WGS) entry which is preliminary data.</text>
</comment>
<evidence type="ECO:0008006" key="4">
    <source>
        <dbReference type="Google" id="ProtNLM"/>
    </source>
</evidence>